<keyword evidence="3" id="KW-1185">Reference proteome</keyword>
<evidence type="ECO:0000256" key="1">
    <source>
        <dbReference type="SAM" id="SignalP"/>
    </source>
</evidence>
<sequence length="196" mass="21283">MKKSFYMLLLIAGLVMAAMSSCNKYADYKARKQHMQDSIDSVDSLRVADSIYRVQTAGMLRADSVMQHRSDSLHYAWAHAAQLKRKAQAEARAFVAQVMRAYINALNTGGNPSTALGNNASNAVAQQLAQINGNPAAARESLGDGGAGAAFALVGVENANDDGWYSCTWKKGSQRITRMMKVNPNGKGHIRIDEMK</sequence>
<dbReference type="Proteomes" id="UP000483362">
    <property type="component" value="Unassembled WGS sequence"/>
</dbReference>
<dbReference type="PROSITE" id="PS51257">
    <property type="entry name" value="PROKAR_LIPOPROTEIN"/>
    <property type="match status" value="1"/>
</dbReference>
<protein>
    <recommendedName>
        <fullName evidence="4">Lipoprotein</fullName>
    </recommendedName>
</protein>
<reference evidence="2 3" key="1">
    <citation type="submission" date="2019-08" db="EMBL/GenBank/DDBJ databases">
        <title>In-depth cultivation of the pig gut microbiome towards novel bacterial diversity and tailored functional studies.</title>
        <authorList>
            <person name="Wylensek D."/>
            <person name="Hitch T.C.A."/>
            <person name="Clavel T."/>
        </authorList>
    </citation>
    <scope>NUCLEOTIDE SEQUENCE [LARGE SCALE GENOMIC DNA]</scope>
    <source>
        <strain evidence="2 3">Oil-RF-744-WCA-WT-10</strain>
    </source>
</reference>
<organism evidence="2 3">
    <name type="scientific">Sodaliphilus pleomorphus</name>
    <dbReference type="NCBI Taxonomy" id="2606626"/>
    <lineage>
        <taxon>Bacteria</taxon>
        <taxon>Pseudomonadati</taxon>
        <taxon>Bacteroidota</taxon>
        <taxon>Bacteroidia</taxon>
        <taxon>Bacteroidales</taxon>
        <taxon>Muribaculaceae</taxon>
        <taxon>Sodaliphilus</taxon>
    </lineage>
</organism>
<comment type="caution">
    <text evidence="2">The sequence shown here is derived from an EMBL/GenBank/DDBJ whole genome shotgun (WGS) entry which is preliminary data.</text>
</comment>
<evidence type="ECO:0000313" key="3">
    <source>
        <dbReference type="Proteomes" id="UP000483362"/>
    </source>
</evidence>
<dbReference type="RefSeq" id="WP_154328222.1">
    <property type="nucleotide sequence ID" value="NZ_CP045696.1"/>
</dbReference>
<evidence type="ECO:0008006" key="4">
    <source>
        <dbReference type="Google" id="ProtNLM"/>
    </source>
</evidence>
<evidence type="ECO:0000313" key="2">
    <source>
        <dbReference type="EMBL" id="MSS16758.1"/>
    </source>
</evidence>
<dbReference type="AlphaFoldDB" id="A0A6L5XC24"/>
<feature type="signal peptide" evidence="1">
    <location>
        <begin position="1"/>
        <end position="17"/>
    </location>
</feature>
<dbReference type="EMBL" id="VULT01000004">
    <property type="protein sequence ID" value="MSS16758.1"/>
    <property type="molecule type" value="Genomic_DNA"/>
</dbReference>
<accession>A0A6L5XC24</accession>
<keyword evidence="1" id="KW-0732">Signal</keyword>
<name>A0A6L5XC24_9BACT</name>
<gene>
    <name evidence="2" type="ORF">FYJ29_03105</name>
</gene>
<proteinExistence type="predicted"/>
<feature type="chain" id="PRO_5027105927" description="Lipoprotein" evidence="1">
    <location>
        <begin position="18"/>
        <end position="196"/>
    </location>
</feature>